<dbReference type="Proteomes" id="UP000886520">
    <property type="component" value="Chromosome 5"/>
</dbReference>
<protein>
    <submittedName>
        <fullName evidence="1">Uncharacterized protein</fullName>
    </submittedName>
</protein>
<name>A0A9D4V4X2_ADICA</name>
<dbReference type="AlphaFoldDB" id="A0A9D4V4X2"/>
<dbReference type="EMBL" id="JABFUD020000005">
    <property type="protein sequence ID" value="KAI5079520.1"/>
    <property type="molecule type" value="Genomic_DNA"/>
</dbReference>
<reference evidence="1 2" key="1">
    <citation type="submission" date="2021-01" db="EMBL/GenBank/DDBJ databases">
        <title>Adiantum capillus-veneris genome.</title>
        <authorList>
            <person name="Fang Y."/>
            <person name="Liao Q."/>
        </authorList>
    </citation>
    <scope>NUCLEOTIDE SEQUENCE [LARGE SCALE GENOMIC DNA]</scope>
    <source>
        <strain evidence="1">H3</strain>
        <tissue evidence="1">Leaf</tissue>
    </source>
</reference>
<evidence type="ECO:0000313" key="1">
    <source>
        <dbReference type="EMBL" id="KAI5079520.1"/>
    </source>
</evidence>
<organism evidence="1 2">
    <name type="scientific">Adiantum capillus-veneris</name>
    <name type="common">Maidenhair fern</name>
    <dbReference type="NCBI Taxonomy" id="13818"/>
    <lineage>
        <taxon>Eukaryota</taxon>
        <taxon>Viridiplantae</taxon>
        <taxon>Streptophyta</taxon>
        <taxon>Embryophyta</taxon>
        <taxon>Tracheophyta</taxon>
        <taxon>Polypodiopsida</taxon>
        <taxon>Polypodiidae</taxon>
        <taxon>Polypodiales</taxon>
        <taxon>Pteridineae</taxon>
        <taxon>Pteridaceae</taxon>
        <taxon>Vittarioideae</taxon>
        <taxon>Adiantum</taxon>
    </lineage>
</organism>
<sequence length="132" mass="14625">MVDGTLLPCLACSSQRLHVGLGTLMVACLGVRLPERTGFWIGCWFGDHQEEAYKEGHSMEGLVVARFPYARNVLAGPFRLCGGHPYMVDMVGCNDIPLVLVPSPLQVCQASLRHYVCYLRVVPSQLDYMILV</sequence>
<keyword evidence="2" id="KW-1185">Reference proteome</keyword>
<proteinExistence type="predicted"/>
<comment type="caution">
    <text evidence="1">The sequence shown here is derived from an EMBL/GenBank/DDBJ whole genome shotgun (WGS) entry which is preliminary data.</text>
</comment>
<gene>
    <name evidence="1" type="ORF">GOP47_0004999</name>
</gene>
<accession>A0A9D4V4X2</accession>
<evidence type="ECO:0000313" key="2">
    <source>
        <dbReference type="Proteomes" id="UP000886520"/>
    </source>
</evidence>